<accession>D9SKP3</accession>
<feature type="domain" description="Peptidase M16 N-terminal" evidence="3">
    <location>
        <begin position="12"/>
        <end position="159"/>
    </location>
</feature>
<name>D9SKP3_CLOC7</name>
<feature type="domain" description="Peptidase M16 C-terminal" evidence="4">
    <location>
        <begin position="165"/>
        <end position="340"/>
    </location>
</feature>
<dbReference type="InterPro" id="IPR001431">
    <property type="entry name" value="Pept_M16_Zn_BS"/>
</dbReference>
<evidence type="ECO:0000259" key="4">
    <source>
        <dbReference type="Pfam" id="PF05193"/>
    </source>
</evidence>
<dbReference type="GO" id="GO:0006508">
    <property type="term" value="P:proteolysis"/>
    <property type="evidence" value="ECO:0007669"/>
    <property type="project" value="InterPro"/>
</dbReference>
<dbReference type="PANTHER" id="PTHR11851:SF49">
    <property type="entry name" value="MITOCHONDRIAL-PROCESSING PEPTIDASE SUBUNIT ALPHA"/>
    <property type="match status" value="1"/>
</dbReference>
<dbReference type="Pfam" id="PF00675">
    <property type="entry name" value="Peptidase_M16"/>
    <property type="match status" value="1"/>
</dbReference>
<organism evidence="5 6">
    <name type="scientific">Clostridium cellulovorans (strain ATCC 35296 / DSM 3052 / OCM 3 / 743B)</name>
    <dbReference type="NCBI Taxonomy" id="573061"/>
    <lineage>
        <taxon>Bacteria</taxon>
        <taxon>Bacillati</taxon>
        <taxon>Bacillota</taxon>
        <taxon>Clostridia</taxon>
        <taxon>Eubacteriales</taxon>
        <taxon>Clostridiaceae</taxon>
        <taxon>Clostridium</taxon>
    </lineage>
</organism>
<dbReference type="STRING" id="573061.Clocel_1795"/>
<evidence type="ECO:0000313" key="6">
    <source>
        <dbReference type="Proteomes" id="UP000002730"/>
    </source>
</evidence>
<comment type="similarity">
    <text evidence="1 2">Belongs to the peptidase M16 family.</text>
</comment>
<dbReference type="InterPro" id="IPR011249">
    <property type="entry name" value="Metalloenz_LuxS/M16"/>
</dbReference>
<dbReference type="Gene3D" id="3.30.830.10">
    <property type="entry name" value="Metalloenzyme, LuxS/M16 peptidase-like"/>
    <property type="match status" value="2"/>
</dbReference>
<dbReference type="OrthoDB" id="9811314at2"/>
<dbReference type="InterPro" id="IPR050361">
    <property type="entry name" value="MPP/UQCRC_Complex"/>
</dbReference>
<keyword evidence="6" id="KW-1185">Reference proteome</keyword>
<dbReference type="InterPro" id="IPR011765">
    <property type="entry name" value="Pept_M16_N"/>
</dbReference>
<dbReference type="SUPFAM" id="SSF63411">
    <property type="entry name" value="LuxS/MPP-like metallohydrolase"/>
    <property type="match status" value="2"/>
</dbReference>
<evidence type="ECO:0000256" key="1">
    <source>
        <dbReference type="ARBA" id="ARBA00007261"/>
    </source>
</evidence>
<dbReference type="Pfam" id="PF05193">
    <property type="entry name" value="Peptidase_M16_C"/>
    <property type="match status" value="1"/>
</dbReference>
<evidence type="ECO:0000313" key="5">
    <source>
        <dbReference type="EMBL" id="ADL51539.1"/>
    </source>
</evidence>
<dbReference type="PROSITE" id="PS00143">
    <property type="entry name" value="INSULINASE"/>
    <property type="match status" value="1"/>
</dbReference>
<evidence type="ECO:0000256" key="2">
    <source>
        <dbReference type="RuleBase" id="RU004447"/>
    </source>
</evidence>
<dbReference type="EMBL" id="CP002160">
    <property type="protein sequence ID" value="ADL51539.1"/>
    <property type="molecule type" value="Genomic_DNA"/>
</dbReference>
<dbReference type="AlphaFoldDB" id="D9SKP3"/>
<dbReference type="MEROPS" id="M16.A15"/>
<dbReference type="Proteomes" id="UP000002730">
    <property type="component" value="Chromosome"/>
</dbReference>
<reference evidence="5 6" key="1">
    <citation type="submission" date="2010-08" db="EMBL/GenBank/DDBJ databases">
        <title>Complete sequence of Clostridium cellulovorans 743B.</title>
        <authorList>
            <consortium name="US DOE Joint Genome Institute"/>
            <person name="Lucas S."/>
            <person name="Copeland A."/>
            <person name="Lapidus A."/>
            <person name="Cheng J.-F."/>
            <person name="Bruce D."/>
            <person name="Goodwin L."/>
            <person name="Pitluck S."/>
            <person name="Chertkov O."/>
            <person name="Detter J.C."/>
            <person name="Han C."/>
            <person name="Tapia R."/>
            <person name="Land M."/>
            <person name="Hauser L."/>
            <person name="Chang Y.-J."/>
            <person name="Jeffries C."/>
            <person name="Kyrpides N."/>
            <person name="Ivanova N."/>
            <person name="Mikhailova N."/>
            <person name="Hemme C.L."/>
            <person name="Woyke T."/>
        </authorList>
    </citation>
    <scope>NUCLEOTIDE SEQUENCE [LARGE SCALE GENOMIC DNA]</scope>
    <source>
        <strain evidence="6">ATCC 35296 / DSM 3052 / OCM 3 / 743B</strain>
    </source>
</reference>
<dbReference type="HOGENOM" id="CLU_009902_3_0_9"/>
<dbReference type="KEGG" id="ccb:Clocel_1795"/>
<dbReference type="InterPro" id="IPR007863">
    <property type="entry name" value="Peptidase_M16_C"/>
</dbReference>
<gene>
    <name evidence="5" type="ordered locus">Clocel_1795</name>
</gene>
<dbReference type="GO" id="GO:0004222">
    <property type="term" value="F:metalloendopeptidase activity"/>
    <property type="evidence" value="ECO:0007669"/>
    <property type="project" value="InterPro"/>
</dbReference>
<dbReference type="GO" id="GO:0046872">
    <property type="term" value="F:metal ion binding"/>
    <property type="evidence" value="ECO:0007669"/>
    <property type="project" value="InterPro"/>
</dbReference>
<sequence>MYTFFTIDNGLRVVLENIDHVSSVSVGLWVENGSRNETAESNGISHFIEHMLFKGTYNRNAKEIVEAIEDYGGQINAFTGKEATCYYTKTLDSHMERSFGVLSDMIFNSKFDPVDIEREKKVVIEEINMSEDSPEDVLSDLHSIAIWGDDPIALPILGTEETVKSFTREQLLEYIECRYIPENCVLSICGNIDFDVTTKLVNKYFGSWSSKNKKVTKHSTPIFQNKFLVKQKPIEQVHLSLGIKGIETGNRDNYPLHVINNVFGGTASSILFQKLREERGMCYSIYSYNSPYMNTGIMNVYAGLNPKDTKEAIIQIKNELSILVEKGISKETLNKTKEQLKGNYMLGLESTSNKMFANGKNALFLNRINTPKDIMKKINDITLEDINRVMKNTFGEGIINGALVGDNIDDDILKIF</sequence>
<dbReference type="FunFam" id="3.30.830.10:FF:000008">
    <property type="entry name" value="Mitochondrial-processing peptidase subunit beta"/>
    <property type="match status" value="1"/>
</dbReference>
<evidence type="ECO:0000259" key="3">
    <source>
        <dbReference type="Pfam" id="PF00675"/>
    </source>
</evidence>
<proteinExistence type="inferred from homology"/>
<dbReference type="eggNOG" id="COG0612">
    <property type="taxonomic scope" value="Bacteria"/>
</dbReference>
<protein>
    <submittedName>
        <fullName evidence="5">Peptidase M16 domain protein</fullName>
    </submittedName>
</protein>
<dbReference type="RefSeq" id="WP_010077246.1">
    <property type="nucleotide sequence ID" value="NC_014393.1"/>
</dbReference>
<dbReference type="PANTHER" id="PTHR11851">
    <property type="entry name" value="METALLOPROTEASE"/>
    <property type="match status" value="1"/>
</dbReference>